<reference evidence="1" key="1">
    <citation type="submission" date="2018-04" db="EMBL/GenBank/DDBJ databases">
        <title>Transcriptome of Schizaphis graminum biotype I.</title>
        <authorList>
            <person name="Scully E.D."/>
            <person name="Geib S.M."/>
            <person name="Palmer N.A."/>
            <person name="Koch K."/>
            <person name="Bradshaw J."/>
            <person name="Heng-Moss T."/>
            <person name="Sarath G."/>
        </authorList>
    </citation>
    <scope>NUCLEOTIDE SEQUENCE</scope>
</reference>
<dbReference type="AlphaFoldDB" id="A0A2S2PLG3"/>
<proteinExistence type="predicted"/>
<evidence type="ECO:0000313" key="1">
    <source>
        <dbReference type="EMBL" id="MBY30118.1"/>
    </source>
</evidence>
<dbReference type="EMBL" id="GGMR01017499">
    <property type="protein sequence ID" value="MBY30118.1"/>
    <property type="molecule type" value="Transcribed_RNA"/>
</dbReference>
<name>A0A2S2PLG3_SCHGA</name>
<protein>
    <submittedName>
        <fullName evidence="1">Uncharacterized protein</fullName>
    </submittedName>
</protein>
<accession>A0A2S2PLG3</accession>
<sequence>MLIRPSHDLGFVRIHNMPRSRLLPVLSEKFTWFWNFSPRNFGGASAENRLITATAVFVDNKIKNIMQYHVIKRKNFPFSFPFFPPQLVRQRGQDVVANTKWSITRQPFTFY</sequence>
<gene>
    <name evidence="1" type="ORF">g.50265</name>
</gene>
<organism evidence="1">
    <name type="scientific">Schizaphis graminum</name>
    <name type="common">Green bug aphid</name>
    <dbReference type="NCBI Taxonomy" id="13262"/>
    <lineage>
        <taxon>Eukaryota</taxon>
        <taxon>Metazoa</taxon>
        <taxon>Ecdysozoa</taxon>
        <taxon>Arthropoda</taxon>
        <taxon>Hexapoda</taxon>
        <taxon>Insecta</taxon>
        <taxon>Pterygota</taxon>
        <taxon>Neoptera</taxon>
        <taxon>Paraneoptera</taxon>
        <taxon>Hemiptera</taxon>
        <taxon>Sternorrhyncha</taxon>
        <taxon>Aphidomorpha</taxon>
        <taxon>Aphidoidea</taxon>
        <taxon>Aphididae</taxon>
        <taxon>Aphidini</taxon>
        <taxon>Schizaphis</taxon>
    </lineage>
</organism>